<gene>
    <name evidence="1" type="ORF">FC78_GL000463</name>
</gene>
<reference evidence="1 2" key="1">
    <citation type="journal article" date="2015" name="Genome Announc.">
        <title>Expanding the biotechnology potential of lactobacilli through comparative genomics of 213 strains and associated genera.</title>
        <authorList>
            <person name="Sun Z."/>
            <person name="Harris H.M."/>
            <person name="McCann A."/>
            <person name="Guo C."/>
            <person name="Argimon S."/>
            <person name="Zhang W."/>
            <person name="Yang X."/>
            <person name="Jeffery I.B."/>
            <person name="Cooney J.C."/>
            <person name="Kagawa T.F."/>
            <person name="Liu W."/>
            <person name="Song Y."/>
            <person name="Salvetti E."/>
            <person name="Wrobel A."/>
            <person name="Rasinkangas P."/>
            <person name="Parkhill J."/>
            <person name="Rea M.C."/>
            <person name="O'Sullivan O."/>
            <person name="Ritari J."/>
            <person name="Douillard F.P."/>
            <person name="Paul Ross R."/>
            <person name="Yang R."/>
            <person name="Briner A.E."/>
            <person name="Felis G.E."/>
            <person name="de Vos W.M."/>
            <person name="Barrangou R."/>
            <person name="Klaenhammer T.R."/>
            <person name="Caufield P.W."/>
            <person name="Cui Y."/>
            <person name="Zhang H."/>
            <person name="O'Toole P.W."/>
        </authorList>
    </citation>
    <scope>NUCLEOTIDE SEQUENCE [LARGE SCALE GENOMIC DNA]</scope>
    <source>
        <strain evidence="1 2">DSM 19674</strain>
    </source>
</reference>
<dbReference type="STRING" id="1423788.FC78_GL000463"/>
<dbReference type="Pfam" id="PF06028">
    <property type="entry name" value="DUF915"/>
    <property type="match status" value="1"/>
</dbReference>
<dbReference type="Proteomes" id="UP000051515">
    <property type="component" value="Unassembled WGS sequence"/>
</dbReference>
<dbReference type="AlphaFoldDB" id="A0A0R1KD25"/>
<dbReference type="InterPro" id="IPR010315">
    <property type="entry name" value="DUF915_hydro-like"/>
</dbReference>
<dbReference type="PATRIC" id="fig|1423788.3.peg.476"/>
<evidence type="ECO:0008006" key="3">
    <source>
        <dbReference type="Google" id="ProtNLM"/>
    </source>
</evidence>
<evidence type="ECO:0000313" key="2">
    <source>
        <dbReference type="Proteomes" id="UP000051515"/>
    </source>
</evidence>
<evidence type="ECO:0000313" key="1">
    <source>
        <dbReference type="EMBL" id="KRK81413.1"/>
    </source>
</evidence>
<keyword evidence="2" id="KW-1185">Reference proteome</keyword>
<dbReference type="Gene3D" id="3.40.50.1820">
    <property type="entry name" value="alpha/beta hydrolase"/>
    <property type="match status" value="1"/>
</dbReference>
<accession>A0A0R1KD25</accession>
<dbReference type="EMBL" id="AZDY01000042">
    <property type="protein sequence ID" value="KRK81413.1"/>
    <property type="molecule type" value="Genomic_DNA"/>
</dbReference>
<comment type="caution">
    <text evidence="1">The sequence shown here is derived from an EMBL/GenBank/DDBJ whole genome shotgun (WGS) entry which is preliminary data.</text>
</comment>
<dbReference type="SUPFAM" id="SSF53474">
    <property type="entry name" value="alpha/beta-Hydrolases"/>
    <property type="match status" value="1"/>
</dbReference>
<proteinExistence type="predicted"/>
<sequence length="274" mass="31652">MSYLIWLIFLNNNYIIISCWGEFMKKGQWPILYIHGFRGGDYTTKKMIESALKCNGKQKDQFLKAIIDWKGKVTYEGVWTEDEHPIVQVVFQNKWVGSNQMAYWLTKLLFNLRLEHEFTTYDAIGHSLGAVSLVLVNLKEKMRPYMPRLKKLVLIAAPFNGIIGLGDLPNINRIKPNGRPAFMSPTYFRIFMNEKSISDDLRVLNIFGNVGDHSNSDKYISVTSAKSISYILKPRVKEYTEYLIKGSNAEHSMLHDDSEILKMVNGFIYYNPLS</sequence>
<name>A0A0R1KD25_9LACO</name>
<organism evidence="1 2">
    <name type="scientific">Companilactobacillus bobalius DSM 19674</name>
    <dbReference type="NCBI Taxonomy" id="1423788"/>
    <lineage>
        <taxon>Bacteria</taxon>
        <taxon>Bacillati</taxon>
        <taxon>Bacillota</taxon>
        <taxon>Bacilli</taxon>
        <taxon>Lactobacillales</taxon>
        <taxon>Lactobacillaceae</taxon>
        <taxon>Companilactobacillus</taxon>
        <taxon>Companilactobacillus bobalius</taxon>
    </lineage>
</organism>
<protein>
    <recommendedName>
        <fullName evidence="3">Alpha/beta hydrolase</fullName>
    </recommendedName>
</protein>
<dbReference type="InterPro" id="IPR029058">
    <property type="entry name" value="AB_hydrolase_fold"/>
</dbReference>